<protein>
    <submittedName>
        <fullName evidence="3">7-keto-8-aminopelargonate synthetase</fullName>
    </submittedName>
</protein>
<reference evidence="4" key="1">
    <citation type="submission" date="2017-02" db="EMBL/GenBank/DDBJ databases">
        <authorList>
            <person name="Varghese N."/>
            <person name="Submissions S."/>
        </authorList>
    </citation>
    <scope>NUCLEOTIDE SEQUENCE [LARGE SCALE GENOMIC DNA]</scope>
    <source>
        <strain evidence="4">DSM 22385</strain>
    </source>
</reference>
<dbReference type="RefSeq" id="WP_079702928.1">
    <property type="nucleotide sequence ID" value="NZ_FUYR01000002.1"/>
</dbReference>
<evidence type="ECO:0000256" key="2">
    <source>
        <dbReference type="ARBA" id="ARBA00022679"/>
    </source>
</evidence>
<dbReference type="PANTHER" id="PTHR13693">
    <property type="entry name" value="CLASS II AMINOTRANSFERASE/8-AMINO-7-OXONONANOATE SYNTHASE"/>
    <property type="match status" value="1"/>
</dbReference>
<keyword evidence="2" id="KW-0808">Transferase</keyword>
<evidence type="ECO:0000256" key="1">
    <source>
        <dbReference type="ARBA" id="ARBA00001933"/>
    </source>
</evidence>
<dbReference type="InterPro" id="IPR015422">
    <property type="entry name" value="PyrdxlP-dep_Trfase_small"/>
</dbReference>
<comment type="cofactor">
    <cofactor evidence="1">
        <name>pyridoxal 5'-phosphate</name>
        <dbReference type="ChEBI" id="CHEBI:597326"/>
    </cofactor>
</comment>
<gene>
    <name evidence="3" type="ORF">SAMN05661099_2422</name>
</gene>
<dbReference type="InterPro" id="IPR015424">
    <property type="entry name" value="PyrdxlP-dep_Trfase"/>
</dbReference>
<proteinExistence type="predicted"/>
<dbReference type="STRING" id="572036.SAMN05661099_2422"/>
<dbReference type="Proteomes" id="UP000189981">
    <property type="component" value="Unassembled WGS sequence"/>
</dbReference>
<dbReference type="GO" id="GO:0016740">
    <property type="term" value="F:transferase activity"/>
    <property type="evidence" value="ECO:0007669"/>
    <property type="project" value="UniProtKB-KW"/>
</dbReference>
<dbReference type="OrthoDB" id="846426at2"/>
<dbReference type="SUPFAM" id="SSF53383">
    <property type="entry name" value="PLP-dependent transferases"/>
    <property type="match status" value="1"/>
</dbReference>
<dbReference type="AlphaFoldDB" id="A0A1T5DLQ9"/>
<evidence type="ECO:0000313" key="3">
    <source>
        <dbReference type="EMBL" id="SKB72616.1"/>
    </source>
</evidence>
<keyword evidence="4" id="KW-1185">Reference proteome</keyword>
<dbReference type="EMBL" id="FUYR01000002">
    <property type="protein sequence ID" value="SKB72616.1"/>
    <property type="molecule type" value="Genomic_DNA"/>
</dbReference>
<dbReference type="Gene3D" id="3.40.640.10">
    <property type="entry name" value="Type I PLP-dependent aspartate aminotransferase-like (Major domain)"/>
    <property type="match status" value="1"/>
</dbReference>
<dbReference type="InterPro" id="IPR015421">
    <property type="entry name" value="PyrdxlP-dep_Trfase_major"/>
</dbReference>
<organism evidence="3 4">
    <name type="scientific">Daejeonella lutea</name>
    <dbReference type="NCBI Taxonomy" id="572036"/>
    <lineage>
        <taxon>Bacteria</taxon>
        <taxon>Pseudomonadati</taxon>
        <taxon>Bacteroidota</taxon>
        <taxon>Sphingobacteriia</taxon>
        <taxon>Sphingobacteriales</taxon>
        <taxon>Sphingobacteriaceae</taxon>
        <taxon>Daejeonella</taxon>
    </lineage>
</organism>
<dbReference type="Gene3D" id="3.90.1150.10">
    <property type="entry name" value="Aspartate Aminotransferase, domain 1"/>
    <property type="match status" value="1"/>
</dbReference>
<evidence type="ECO:0000313" key="4">
    <source>
        <dbReference type="Proteomes" id="UP000189981"/>
    </source>
</evidence>
<name>A0A1T5DLQ9_9SPHI</name>
<accession>A0A1T5DLQ9</accession>
<dbReference type="InterPro" id="IPR050087">
    <property type="entry name" value="AON_synthase_class-II"/>
</dbReference>
<sequence length="335" mass="37181">MEEKSFFGGTAYLGMPHNEEFKKLVFEGIDKYGTNFGASRNNNVTLDVFAMAEEEAARRSGAEDSIIVSSGYMAAQLVIQHFSEKVRFLYAPDTHPALWLGQPSPPKISFNEWSEQALDLLKNSEEPILLITNSLNNLFPEIYGFEWLNEIDSNRKVTLLVDDSHGLGITGKNGEGVYPRIPKLQNLETIVIASMAKAIGVDAGVILGSKEILNELRTSPVYAGASPPAPGMLFAYCKASAIYSQELEKLRDNMKFFTGYIGGEKNISYLKEFPVYLLDNARAGEYLSSKGILISSFAYPDPTGKALNRVVLNSRHTKEQMRKLAESVVLLNKKY</sequence>